<feature type="transmembrane region" description="Helical" evidence="6">
    <location>
        <begin position="105"/>
        <end position="126"/>
    </location>
</feature>
<dbReference type="EMBL" id="JBHUNA010000033">
    <property type="protein sequence ID" value="MFD2762008.1"/>
    <property type="molecule type" value="Genomic_DNA"/>
</dbReference>
<feature type="transmembrane region" description="Helical" evidence="6">
    <location>
        <begin position="131"/>
        <end position="150"/>
    </location>
</feature>
<dbReference type="PANTHER" id="PTHR20855:SF129">
    <property type="entry name" value="HEMOLYSIN-3 HOMOLOG"/>
    <property type="match status" value="1"/>
</dbReference>
<keyword evidence="5 6" id="KW-0472">Membrane</keyword>
<dbReference type="InterPro" id="IPR004254">
    <property type="entry name" value="AdipoR/HlyIII-related"/>
</dbReference>
<feature type="transmembrane region" description="Helical" evidence="6">
    <location>
        <begin position="79"/>
        <end position="99"/>
    </location>
</feature>
<evidence type="ECO:0000256" key="1">
    <source>
        <dbReference type="ARBA" id="ARBA00004127"/>
    </source>
</evidence>
<keyword evidence="3 6" id="KW-0812">Transmembrane</keyword>
<evidence type="ECO:0000256" key="4">
    <source>
        <dbReference type="ARBA" id="ARBA00022989"/>
    </source>
</evidence>
<comment type="subcellular location">
    <subcellularLocation>
        <location evidence="1">Endomembrane system</location>
        <topology evidence="1">Multi-pass membrane protein</topology>
    </subcellularLocation>
</comment>
<evidence type="ECO:0000256" key="5">
    <source>
        <dbReference type="ARBA" id="ARBA00023136"/>
    </source>
</evidence>
<dbReference type="NCBIfam" id="TIGR01065">
    <property type="entry name" value="hlyIII"/>
    <property type="match status" value="1"/>
</dbReference>
<comment type="similarity">
    <text evidence="2">Belongs to the UPF0073 (Hly-III) family.</text>
</comment>
<dbReference type="RefSeq" id="WP_382395083.1">
    <property type="nucleotide sequence ID" value="NZ_JBHUNA010000033.1"/>
</dbReference>
<organism evidence="7 8">
    <name type="scientific">Lentibacillus juripiscarius</name>
    <dbReference type="NCBI Taxonomy" id="257446"/>
    <lineage>
        <taxon>Bacteria</taxon>
        <taxon>Bacillati</taxon>
        <taxon>Bacillota</taxon>
        <taxon>Bacilli</taxon>
        <taxon>Bacillales</taxon>
        <taxon>Bacillaceae</taxon>
        <taxon>Lentibacillus</taxon>
    </lineage>
</organism>
<accession>A0ABW5V7I5</accession>
<feature type="transmembrane region" description="Helical" evidence="6">
    <location>
        <begin position="45"/>
        <end position="67"/>
    </location>
</feature>
<evidence type="ECO:0000256" key="3">
    <source>
        <dbReference type="ARBA" id="ARBA00022692"/>
    </source>
</evidence>
<feature type="transmembrane region" description="Helical" evidence="6">
    <location>
        <begin position="162"/>
        <end position="182"/>
    </location>
</feature>
<keyword evidence="4 6" id="KW-1133">Transmembrane helix</keyword>
<feature type="transmembrane region" description="Helical" evidence="6">
    <location>
        <begin position="189"/>
        <end position="210"/>
    </location>
</feature>
<evidence type="ECO:0000256" key="6">
    <source>
        <dbReference type="SAM" id="Phobius"/>
    </source>
</evidence>
<comment type="caution">
    <text evidence="7">The sequence shown here is derived from an EMBL/GenBank/DDBJ whole genome shotgun (WGS) entry which is preliminary data.</text>
</comment>
<protein>
    <submittedName>
        <fullName evidence="7">Hemolysin III family protein</fullName>
    </submittedName>
</protein>
<sequence length="211" mass="24170">MQLYTYTKKEEVIHATTHGAGALLSIAGLVLLAGDASWSGDWRRFISVFVFGGTMFLMYLTSTIVHSLPKGKWKEFFKIADHASIYLFIAGTYTPFLLLQMPGNLGWKMLAIVWGIAVTGVLFKIFFISRFLILSTFFYILMGWLIVFIWNPLTAAMHENGVVLLIAGGLFYTFGTVFYLWRGFYFHHAIWHIFVMAGSAFHFFCIFYYVI</sequence>
<evidence type="ECO:0000256" key="2">
    <source>
        <dbReference type="ARBA" id="ARBA00008488"/>
    </source>
</evidence>
<proteinExistence type="inferred from homology"/>
<name>A0ABW5V7I5_9BACI</name>
<dbReference type="InterPro" id="IPR005744">
    <property type="entry name" value="Hy-lIII"/>
</dbReference>
<dbReference type="Proteomes" id="UP001597502">
    <property type="component" value="Unassembled WGS sequence"/>
</dbReference>
<gene>
    <name evidence="7" type="ORF">ACFSUO_13700</name>
</gene>
<keyword evidence="8" id="KW-1185">Reference proteome</keyword>
<dbReference type="Pfam" id="PF03006">
    <property type="entry name" value="HlyIII"/>
    <property type="match status" value="1"/>
</dbReference>
<reference evidence="8" key="1">
    <citation type="journal article" date="2019" name="Int. J. Syst. Evol. Microbiol.">
        <title>The Global Catalogue of Microorganisms (GCM) 10K type strain sequencing project: providing services to taxonomists for standard genome sequencing and annotation.</title>
        <authorList>
            <consortium name="The Broad Institute Genomics Platform"/>
            <consortium name="The Broad Institute Genome Sequencing Center for Infectious Disease"/>
            <person name="Wu L."/>
            <person name="Ma J."/>
        </authorList>
    </citation>
    <scope>NUCLEOTIDE SEQUENCE [LARGE SCALE GENOMIC DNA]</scope>
    <source>
        <strain evidence="8">TISTR 1535</strain>
    </source>
</reference>
<dbReference type="PANTHER" id="PTHR20855">
    <property type="entry name" value="ADIPOR/PROGESTIN RECEPTOR-RELATED"/>
    <property type="match status" value="1"/>
</dbReference>
<evidence type="ECO:0000313" key="8">
    <source>
        <dbReference type="Proteomes" id="UP001597502"/>
    </source>
</evidence>
<feature type="transmembrane region" description="Helical" evidence="6">
    <location>
        <begin position="12"/>
        <end position="33"/>
    </location>
</feature>
<evidence type="ECO:0000313" key="7">
    <source>
        <dbReference type="EMBL" id="MFD2762008.1"/>
    </source>
</evidence>